<dbReference type="Pfam" id="PF00005">
    <property type="entry name" value="ABC_tran"/>
    <property type="match status" value="1"/>
</dbReference>
<dbReference type="InterPro" id="IPR050319">
    <property type="entry name" value="ABC_transp_ATP-bind"/>
</dbReference>
<dbReference type="PROSITE" id="PS50893">
    <property type="entry name" value="ABC_TRANSPORTER_2"/>
    <property type="match status" value="1"/>
</dbReference>
<dbReference type="EMBL" id="QNRX01000010">
    <property type="protein sequence ID" value="RBP63285.1"/>
    <property type="molecule type" value="Genomic_DNA"/>
</dbReference>
<evidence type="ECO:0000256" key="2">
    <source>
        <dbReference type="ARBA" id="ARBA00022448"/>
    </source>
</evidence>
<proteinExistence type="inferred from homology"/>
<keyword evidence="2" id="KW-0813">Transport</keyword>
<dbReference type="PROSITE" id="PS00211">
    <property type="entry name" value="ABC_TRANSPORTER_1"/>
    <property type="match status" value="1"/>
</dbReference>
<dbReference type="SMART" id="SM00382">
    <property type="entry name" value="AAA"/>
    <property type="match status" value="1"/>
</dbReference>
<keyword evidence="4 6" id="KW-0067">ATP-binding</keyword>
<comment type="caution">
    <text evidence="6">The sequence shown here is derived from an EMBL/GenBank/DDBJ whole genome shotgun (WGS) entry which is preliminary data.</text>
</comment>
<organism evidence="6 7">
    <name type="scientific">Alkalibaculum bacchi</name>
    <dbReference type="NCBI Taxonomy" id="645887"/>
    <lineage>
        <taxon>Bacteria</taxon>
        <taxon>Bacillati</taxon>
        <taxon>Bacillota</taxon>
        <taxon>Clostridia</taxon>
        <taxon>Eubacteriales</taxon>
        <taxon>Eubacteriaceae</taxon>
        <taxon>Alkalibaculum</taxon>
    </lineage>
</organism>
<reference evidence="6 7" key="1">
    <citation type="submission" date="2018-06" db="EMBL/GenBank/DDBJ databases">
        <title>Genomic Encyclopedia of Type Strains, Phase IV (KMG-IV): sequencing the most valuable type-strain genomes for metagenomic binning, comparative biology and taxonomic classification.</title>
        <authorList>
            <person name="Goeker M."/>
        </authorList>
    </citation>
    <scope>NUCLEOTIDE SEQUENCE [LARGE SCALE GENOMIC DNA]</scope>
    <source>
        <strain evidence="6 7">DSM 22112</strain>
    </source>
</reference>
<keyword evidence="7" id="KW-1185">Reference proteome</keyword>
<dbReference type="Proteomes" id="UP000253490">
    <property type="component" value="Unassembled WGS sequence"/>
</dbReference>
<evidence type="ECO:0000256" key="1">
    <source>
        <dbReference type="ARBA" id="ARBA00005417"/>
    </source>
</evidence>
<dbReference type="SUPFAM" id="SSF52540">
    <property type="entry name" value="P-loop containing nucleoside triphosphate hydrolases"/>
    <property type="match status" value="1"/>
</dbReference>
<dbReference type="PANTHER" id="PTHR43776">
    <property type="entry name" value="TRANSPORT ATP-BINDING PROTEIN"/>
    <property type="match status" value="1"/>
</dbReference>
<accession>A0A366I5E5</accession>
<evidence type="ECO:0000256" key="4">
    <source>
        <dbReference type="ARBA" id="ARBA00022840"/>
    </source>
</evidence>
<dbReference type="InterPro" id="IPR003593">
    <property type="entry name" value="AAA+_ATPase"/>
</dbReference>
<dbReference type="OrthoDB" id="9806285at2"/>
<sequence length="204" mass="23131">MSILQAKNISFQYKKDRMILEDVNFSVNCGERVGLVAKSGYGKSTLAKILAGHLTQTKGTISIDEKAIEKKGFYPVQLIYQHPEKSINPKWKMKRALKENGDIDINLLEILGIKDIWMDRYPNELSGGELQRIAIARSITKDTKFLIADEITAMLDGITQAQIWQALMKIAEENHIGMAIITHNKALAEQICTRIVYLEEINKR</sequence>
<name>A0A366I5E5_9FIRM</name>
<dbReference type="PANTHER" id="PTHR43776:SF7">
    <property type="entry name" value="D,D-DIPEPTIDE TRANSPORT ATP-BINDING PROTEIN DDPF-RELATED"/>
    <property type="match status" value="1"/>
</dbReference>
<evidence type="ECO:0000313" key="6">
    <source>
        <dbReference type="EMBL" id="RBP63285.1"/>
    </source>
</evidence>
<protein>
    <submittedName>
        <fullName evidence="6">Peptide/nickel transport system ATP-binding protein</fullName>
    </submittedName>
</protein>
<keyword evidence="3" id="KW-0547">Nucleotide-binding</keyword>
<evidence type="ECO:0000256" key="3">
    <source>
        <dbReference type="ARBA" id="ARBA00022741"/>
    </source>
</evidence>
<feature type="domain" description="ABC transporter" evidence="5">
    <location>
        <begin position="4"/>
        <end position="201"/>
    </location>
</feature>
<comment type="similarity">
    <text evidence="1">Belongs to the ABC transporter superfamily.</text>
</comment>
<evidence type="ECO:0000259" key="5">
    <source>
        <dbReference type="PROSITE" id="PS50893"/>
    </source>
</evidence>
<dbReference type="InterPro" id="IPR003439">
    <property type="entry name" value="ABC_transporter-like_ATP-bd"/>
</dbReference>
<dbReference type="InterPro" id="IPR027417">
    <property type="entry name" value="P-loop_NTPase"/>
</dbReference>
<dbReference type="GO" id="GO:0055085">
    <property type="term" value="P:transmembrane transport"/>
    <property type="evidence" value="ECO:0007669"/>
    <property type="project" value="UniProtKB-ARBA"/>
</dbReference>
<dbReference type="RefSeq" id="WP_113920804.1">
    <property type="nucleotide sequence ID" value="NZ_QNRX01000010.1"/>
</dbReference>
<dbReference type="AlphaFoldDB" id="A0A366I5E5"/>
<dbReference type="Gene3D" id="3.40.50.300">
    <property type="entry name" value="P-loop containing nucleotide triphosphate hydrolases"/>
    <property type="match status" value="1"/>
</dbReference>
<dbReference type="GO" id="GO:0016887">
    <property type="term" value="F:ATP hydrolysis activity"/>
    <property type="evidence" value="ECO:0007669"/>
    <property type="project" value="InterPro"/>
</dbReference>
<dbReference type="InterPro" id="IPR017871">
    <property type="entry name" value="ABC_transporter-like_CS"/>
</dbReference>
<gene>
    <name evidence="6" type="ORF">DES36_11028</name>
</gene>
<evidence type="ECO:0000313" key="7">
    <source>
        <dbReference type="Proteomes" id="UP000253490"/>
    </source>
</evidence>
<dbReference type="GO" id="GO:0005524">
    <property type="term" value="F:ATP binding"/>
    <property type="evidence" value="ECO:0007669"/>
    <property type="project" value="UniProtKB-KW"/>
</dbReference>